<keyword evidence="4" id="KW-1185">Reference proteome</keyword>
<organism evidence="3 4">
    <name type="scientific">Telluria aromaticivorans</name>
    <dbReference type="NCBI Taxonomy" id="2725995"/>
    <lineage>
        <taxon>Bacteria</taxon>
        <taxon>Pseudomonadati</taxon>
        <taxon>Pseudomonadota</taxon>
        <taxon>Betaproteobacteria</taxon>
        <taxon>Burkholderiales</taxon>
        <taxon>Oxalobacteraceae</taxon>
        <taxon>Telluria group</taxon>
        <taxon>Telluria</taxon>
    </lineage>
</organism>
<accession>A0A7Y2K0C6</accession>
<comment type="caution">
    <text evidence="3">The sequence shown here is derived from an EMBL/GenBank/DDBJ whole genome shotgun (WGS) entry which is preliminary data.</text>
</comment>
<feature type="transmembrane region" description="Helical" evidence="1">
    <location>
        <begin position="53"/>
        <end position="77"/>
    </location>
</feature>
<evidence type="ECO:0000313" key="4">
    <source>
        <dbReference type="Proteomes" id="UP000533905"/>
    </source>
</evidence>
<feature type="domain" description="Acyltransferase 3" evidence="2">
    <location>
        <begin position="34"/>
        <end position="320"/>
    </location>
</feature>
<evidence type="ECO:0000256" key="1">
    <source>
        <dbReference type="SAM" id="Phobius"/>
    </source>
</evidence>
<dbReference type="GO" id="GO:0016747">
    <property type="term" value="F:acyltransferase activity, transferring groups other than amino-acyl groups"/>
    <property type="evidence" value="ECO:0007669"/>
    <property type="project" value="InterPro"/>
</dbReference>
<reference evidence="3 4" key="1">
    <citation type="submission" date="2020-04" db="EMBL/GenBank/DDBJ databases">
        <title>Massilia sp. nov., a cold adapted bacteria isolated from Arctic soil.</title>
        <authorList>
            <person name="Son J."/>
            <person name="Ka J.-O."/>
        </authorList>
    </citation>
    <scope>NUCLEOTIDE SEQUENCE [LARGE SCALE GENOMIC DNA]</scope>
    <source>
        <strain evidence="3 4">ML15P13</strain>
    </source>
</reference>
<keyword evidence="3" id="KW-0012">Acyltransferase</keyword>
<feature type="transmembrane region" description="Helical" evidence="1">
    <location>
        <begin position="98"/>
        <end position="120"/>
    </location>
</feature>
<evidence type="ECO:0000259" key="2">
    <source>
        <dbReference type="Pfam" id="PF01757"/>
    </source>
</evidence>
<dbReference type="RefSeq" id="WP_171085620.1">
    <property type="nucleotide sequence ID" value="NZ_JABAIV010000004.1"/>
</dbReference>
<dbReference type="Proteomes" id="UP000533905">
    <property type="component" value="Unassembled WGS sequence"/>
</dbReference>
<evidence type="ECO:0000313" key="3">
    <source>
        <dbReference type="EMBL" id="NNG24231.1"/>
    </source>
</evidence>
<name>A0A7Y2K0C6_9BURK</name>
<feature type="transmembrane region" description="Helical" evidence="1">
    <location>
        <begin position="303"/>
        <end position="321"/>
    </location>
</feature>
<keyword evidence="1" id="KW-1133">Transmembrane helix</keyword>
<keyword evidence="1" id="KW-0472">Membrane</keyword>
<keyword evidence="1" id="KW-0812">Transmembrane</keyword>
<feature type="transmembrane region" description="Helical" evidence="1">
    <location>
        <begin position="172"/>
        <end position="187"/>
    </location>
</feature>
<proteinExistence type="predicted"/>
<feature type="transmembrane region" description="Helical" evidence="1">
    <location>
        <begin position="140"/>
        <end position="160"/>
    </location>
</feature>
<dbReference type="InterPro" id="IPR002656">
    <property type="entry name" value="Acyl_transf_3_dom"/>
</dbReference>
<dbReference type="AlphaFoldDB" id="A0A7Y2K0C6"/>
<gene>
    <name evidence="3" type="ORF">HGB41_14640</name>
</gene>
<dbReference type="EMBL" id="JABAIV010000004">
    <property type="protein sequence ID" value="NNG24231.1"/>
    <property type="molecule type" value="Genomic_DNA"/>
</dbReference>
<protein>
    <submittedName>
        <fullName evidence="3">Acyltransferase family protein</fullName>
    </submittedName>
</protein>
<dbReference type="Pfam" id="PF01757">
    <property type="entry name" value="Acyl_transf_3"/>
    <property type="match status" value="1"/>
</dbReference>
<keyword evidence="3" id="KW-0808">Transferase</keyword>
<feature type="transmembrane region" description="Helical" evidence="1">
    <location>
        <begin position="247"/>
        <end position="268"/>
    </location>
</feature>
<feature type="transmembrane region" description="Helical" evidence="1">
    <location>
        <begin position="219"/>
        <end position="241"/>
    </location>
</feature>
<sequence>MSLNILIEPCTVPAGTEVARPPAETSAVSVNYSLAKVVAILTVTAGHWFTGTILWIPVTFGLMVFAFSSGYFTSAHYGPRVDRQRFWRKKLERLGLRYWILLGFIAALVALKGGTVAHWHSLVHLFGLSGVLNWANVSSASGMGAGLWFFTLLLLFYLTYPYLAQAVASKRAAVMVVAGGFVLAVLLEEQVKVGHELWLTTFGFVAGVAWGAHRPRLPAGWMLALTMLLWGLLLALNVLGIKYMNTVLIASGGLAVAIWLTVAELPRLRVLKGVAILDKYLLEIFLVHTYLFVHPTGVSGMDFAISLVLIMAVSVLLSVLADKVSARMFRERAGER</sequence>